<keyword evidence="2" id="KW-1185">Reference proteome</keyword>
<dbReference type="AlphaFoldDB" id="Q9U2E1"/>
<sequence length="399" mass="46310">MNNTDYMIHLLARTIKTGKDELITPLIIQLSDMQVSRDLLEKHNLPALVAEYAPFNEAAKSLSKSVLAWKYEEIAQEMPQLLKEFVQIAKEKRVPEEFMVRLVTSLMDFDDLDTVRSCLEILNHFEFSLDEYEELGIYRKATQFEGQFRDADEIIAKVDVLLLQDEILEEDEAEVEADDLIGHAEENEEEENDFSDDESVISETESGIYTDEELELEDHFEAVRKEDRKDQVMTEICMMLLAGYIRSGNSEVISAAIKFTWAFDYSLEMYQKYDIQNLIYNFGVHNDDAELLMNHIKELQARELFNENRKFFKRFLRTCMEEKTITDSVLSYLKGFLENGDDYMVSCTLKFLLGMPITLSQFKTSHVEACLENLESGPSAQLGFMLKMKIQKLEHSEKS</sequence>
<evidence type="ECO:0000313" key="1">
    <source>
        <dbReference type="EMBL" id="CAB60371.1"/>
    </source>
</evidence>
<dbReference type="UCSC" id="Y46G5A.28">
    <property type="organism name" value="c. elegans"/>
</dbReference>
<dbReference type="CTD" id="174921"/>
<dbReference type="PaxDb" id="6239-Y46G5A.28"/>
<evidence type="ECO:0000313" key="2">
    <source>
        <dbReference type="Proteomes" id="UP000001940"/>
    </source>
</evidence>
<dbReference type="KEGG" id="cel:CELE_Y46G5A.28"/>
<dbReference type="STRING" id="6239.Y46G5A.28.1"/>
<dbReference type="PhylomeDB" id="Q9U2E1"/>
<dbReference type="EMBL" id="BX284602">
    <property type="protein sequence ID" value="CAB60371.1"/>
    <property type="molecule type" value="Genomic_DNA"/>
</dbReference>
<evidence type="ECO:0000313" key="3">
    <source>
        <dbReference type="WormBase" id="Y46G5A.28"/>
    </source>
</evidence>
<gene>
    <name evidence="1" type="ORF">CELE_Y46G5A.28</name>
    <name evidence="1 3" type="ORF">Y46G5A.28</name>
</gene>
<dbReference type="Proteomes" id="UP000001940">
    <property type="component" value="Chromosome II"/>
</dbReference>
<dbReference type="FunCoup" id="Q9U2E1">
    <property type="interactions" value="1029"/>
</dbReference>
<dbReference type="eggNOG" id="ENOG502TIXV">
    <property type="taxonomic scope" value="Eukaryota"/>
</dbReference>
<accession>Q9U2E1</accession>
<dbReference type="GO" id="GO:0005634">
    <property type="term" value="C:nucleus"/>
    <property type="evidence" value="ECO:0000250"/>
    <property type="project" value="UniProtKB"/>
</dbReference>
<dbReference type="InParanoid" id="Q9U2E1"/>
<dbReference type="GeneID" id="174921"/>
<dbReference type="OrthoDB" id="5911094at2759"/>
<proteinExistence type="predicted"/>
<dbReference type="InterPro" id="IPR009819">
    <property type="entry name" value="Pes-10"/>
</dbReference>
<dbReference type="AGR" id="WB:WBGene00012916"/>
<dbReference type="WormBase" id="Y46G5A.28">
    <property type="protein sequence ID" value="CE21978"/>
    <property type="gene ID" value="WBGene00012916"/>
</dbReference>
<organism evidence="1 2">
    <name type="scientific">Caenorhabditis elegans</name>
    <dbReference type="NCBI Taxonomy" id="6239"/>
    <lineage>
        <taxon>Eukaryota</taxon>
        <taxon>Metazoa</taxon>
        <taxon>Ecdysozoa</taxon>
        <taxon>Nematoda</taxon>
        <taxon>Chromadorea</taxon>
        <taxon>Rhabditida</taxon>
        <taxon>Rhabditina</taxon>
        <taxon>Rhabditomorpha</taxon>
        <taxon>Rhabditoidea</taxon>
        <taxon>Rhabditidae</taxon>
        <taxon>Peloderinae</taxon>
        <taxon>Caenorhabditis</taxon>
    </lineage>
</organism>
<dbReference type="GO" id="GO:0005737">
    <property type="term" value="C:cytoplasm"/>
    <property type="evidence" value="ECO:0000250"/>
    <property type="project" value="UniProtKB"/>
</dbReference>
<reference evidence="1 2" key="1">
    <citation type="journal article" date="1998" name="Science">
        <title>Genome sequence of the nematode C. elegans: a platform for investigating biology.</title>
        <authorList>
            <consortium name="The C. elegans sequencing consortium"/>
            <person name="Sulson J.E."/>
            <person name="Waterston R."/>
        </authorList>
    </citation>
    <scope>NUCLEOTIDE SEQUENCE [LARGE SCALE GENOMIC DNA]</scope>
    <source>
        <strain evidence="1 2">Bristol N2</strain>
    </source>
</reference>
<dbReference type="RefSeq" id="NP_496733.1">
    <property type="nucleotide sequence ID" value="NM_064332.3"/>
</dbReference>
<dbReference type="Bgee" id="WBGene00012916">
    <property type="expression patterns" value="Expressed in embryo and 2 other cell types or tissues"/>
</dbReference>
<dbReference type="Pfam" id="PF07149">
    <property type="entry name" value="Pes-10"/>
    <property type="match status" value="1"/>
</dbReference>
<dbReference type="OMA" id="DMEDEFA"/>
<dbReference type="HOGENOM" id="CLU_676582_0_0_1"/>
<name>Q9U2E1_CAEEL</name>
<protein>
    <submittedName>
        <fullName evidence="1">MI domain-containing protein</fullName>
    </submittedName>
</protein>